<gene>
    <name evidence="3" type="ORF">S01H1_21428</name>
</gene>
<sequence length="195" mass="22576">MKEFGLGTWLHRIQQFKTAKSVDAEIARLADGGFDVFVAAIKNKHGGLDWNTEIGNVNPDYDVKLDPLKLLIDGCKERGIKFHAWFVVFAAGENSKFRQEHPEIGAFIPEMGRWGKHFVCACRPDVQDNVYNQYKEVVEKYRPDALHLDYIRTLGHCRCLYCQSEMKKRGVDITQYDPRADGHPNKGFLEWTEWR</sequence>
<reference evidence="3" key="1">
    <citation type="journal article" date="2014" name="Front. Microbiol.">
        <title>High frequency of phylogenetically diverse reductive dehalogenase-homologous genes in deep subseafloor sedimentary metagenomes.</title>
        <authorList>
            <person name="Kawai M."/>
            <person name="Futagami T."/>
            <person name="Toyoda A."/>
            <person name="Takaki Y."/>
            <person name="Nishi S."/>
            <person name="Hori S."/>
            <person name="Arai W."/>
            <person name="Tsubouchi T."/>
            <person name="Morono Y."/>
            <person name="Uchiyama I."/>
            <person name="Ito T."/>
            <person name="Fujiyama A."/>
            <person name="Inagaki F."/>
            <person name="Takami H."/>
        </authorList>
    </citation>
    <scope>NUCLEOTIDE SEQUENCE</scope>
    <source>
        <strain evidence="3">Expedition CK06-06</strain>
    </source>
</reference>
<keyword evidence="1" id="KW-0732">Signal</keyword>
<protein>
    <recommendedName>
        <fullName evidence="2">Glycosyl hydrolase-like 10 domain-containing protein</fullName>
    </recommendedName>
</protein>
<evidence type="ECO:0000259" key="2">
    <source>
        <dbReference type="Pfam" id="PF02638"/>
    </source>
</evidence>
<dbReference type="InterPro" id="IPR052177">
    <property type="entry name" value="Divisome_Glycosyl_Hydrolase"/>
</dbReference>
<feature type="non-terminal residue" evidence="3">
    <location>
        <position position="195"/>
    </location>
</feature>
<dbReference type="Pfam" id="PF02638">
    <property type="entry name" value="GHL10"/>
    <property type="match status" value="1"/>
</dbReference>
<dbReference type="EMBL" id="BARS01011878">
    <property type="protein sequence ID" value="GAF94740.1"/>
    <property type="molecule type" value="Genomic_DNA"/>
</dbReference>
<dbReference type="PANTHER" id="PTHR43405">
    <property type="entry name" value="GLYCOSYL HYDROLASE DIGH"/>
    <property type="match status" value="1"/>
</dbReference>
<feature type="domain" description="Glycosyl hydrolase-like 10" evidence="2">
    <location>
        <begin position="24"/>
        <end position="195"/>
    </location>
</feature>
<dbReference type="Gene3D" id="3.20.20.70">
    <property type="entry name" value="Aldolase class I"/>
    <property type="match status" value="1"/>
</dbReference>
<accession>X0V261</accession>
<dbReference type="InterPro" id="IPR013785">
    <property type="entry name" value="Aldolase_TIM"/>
</dbReference>
<dbReference type="SUPFAM" id="SSF51445">
    <property type="entry name" value="(Trans)glycosidases"/>
    <property type="match status" value="1"/>
</dbReference>
<dbReference type="AlphaFoldDB" id="X0V261"/>
<dbReference type="InterPro" id="IPR003790">
    <property type="entry name" value="GHL10"/>
</dbReference>
<comment type="caution">
    <text evidence="3">The sequence shown here is derived from an EMBL/GenBank/DDBJ whole genome shotgun (WGS) entry which is preliminary data.</text>
</comment>
<name>X0V261_9ZZZZ</name>
<evidence type="ECO:0000313" key="3">
    <source>
        <dbReference type="EMBL" id="GAF94740.1"/>
    </source>
</evidence>
<organism evidence="3">
    <name type="scientific">marine sediment metagenome</name>
    <dbReference type="NCBI Taxonomy" id="412755"/>
    <lineage>
        <taxon>unclassified sequences</taxon>
        <taxon>metagenomes</taxon>
        <taxon>ecological metagenomes</taxon>
    </lineage>
</organism>
<dbReference type="PANTHER" id="PTHR43405:SF1">
    <property type="entry name" value="GLYCOSYL HYDROLASE DIGH"/>
    <property type="match status" value="1"/>
</dbReference>
<evidence type="ECO:0000256" key="1">
    <source>
        <dbReference type="ARBA" id="ARBA00022729"/>
    </source>
</evidence>
<dbReference type="InterPro" id="IPR017853">
    <property type="entry name" value="GH"/>
</dbReference>
<proteinExistence type="predicted"/>